<dbReference type="RefSeq" id="WP_344099811.1">
    <property type="nucleotide sequence ID" value="NZ_BAAANL010000001.1"/>
</dbReference>
<sequence>MRIVEAPHPVSVDHPDSWAYRGIAEVERGFAVETWGAADTARSVVDLHVQMSNQRYADFCRLVAVEDDGARPRVVGHGFLFLPTSSNTHLAQFEIQVARGYEDDADAVGRALAEALLARARAAGRDTVLYSVDFGDEDPATAEWVTASSGKGRVAAGLPGIRRALSLGFECAIVERKSLLELPFAPGALEAFEAEGRAVAGETYRLHTWRDRIPDEWIDAYAALETALAADEPRGDQDVEDDPWDAERVRNAHEQLAARGKGYLITAAEHVPTGELVAMTMLAFRAEAAGEYAEQNTTVVLRAHRGHRLGLLVKAVNAQALVVARPGVKRVWTWNNEENPYMLAINVAMGFRPAGGCAEMQLKLA</sequence>
<organism evidence="1 2">
    <name type="scientific">Myceligenerans crystallogenes</name>
    <dbReference type="NCBI Taxonomy" id="316335"/>
    <lineage>
        <taxon>Bacteria</taxon>
        <taxon>Bacillati</taxon>
        <taxon>Actinomycetota</taxon>
        <taxon>Actinomycetes</taxon>
        <taxon>Micrococcales</taxon>
        <taxon>Promicromonosporaceae</taxon>
        <taxon>Myceligenerans</taxon>
    </lineage>
</organism>
<name>A0ABN2N8U5_9MICO</name>
<dbReference type="EMBL" id="BAAANL010000001">
    <property type="protein sequence ID" value="GAA1854016.1"/>
    <property type="molecule type" value="Genomic_DNA"/>
</dbReference>
<evidence type="ECO:0000313" key="2">
    <source>
        <dbReference type="Proteomes" id="UP001501094"/>
    </source>
</evidence>
<evidence type="ECO:0008006" key="3">
    <source>
        <dbReference type="Google" id="ProtNLM"/>
    </source>
</evidence>
<dbReference type="SUPFAM" id="SSF55729">
    <property type="entry name" value="Acyl-CoA N-acyltransferases (Nat)"/>
    <property type="match status" value="1"/>
</dbReference>
<dbReference type="Gene3D" id="3.40.630.30">
    <property type="match status" value="1"/>
</dbReference>
<keyword evidence="2" id="KW-1185">Reference proteome</keyword>
<accession>A0ABN2N8U5</accession>
<gene>
    <name evidence="1" type="ORF">GCM10009751_08460</name>
</gene>
<proteinExistence type="predicted"/>
<dbReference type="Proteomes" id="UP001501094">
    <property type="component" value="Unassembled WGS sequence"/>
</dbReference>
<comment type="caution">
    <text evidence="1">The sequence shown here is derived from an EMBL/GenBank/DDBJ whole genome shotgun (WGS) entry which is preliminary data.</text>
</comment>
<dbReference type="InterPro" id="IPR016181">
    <property type="entry name" value="Acyl_CoA_acyltransferase"/>
</dbReference>
<reference evidence="1 2" key="1">
    <citation type="journal article" date="2019" name="Int. J. Syst. Evol. Microbiol.">
        <title>The Global Catalogue of Microorganisms (GCM) 10K type strain sequencing project: providing services to taxonomists for standard genome sequencing and annotation.</title>
        <authorList>
            <consortium name="The Broad Institute Genomics Platform"/>
            <consortium name="The Broad Institute Genome Sequencing Center for Infectious Disease"/>
            <person name="Wu L."/>
            <person name="Ma J."/>
        </authorList>
    </citation>
    <scope>NUCLEOTIDE SEQUENCE [LARGE SCALE GENOMIC DNA]</scope>
    <source>
        <strain evidence="1 2">JCM 14326</strain>
    </source>
</reference>
<evidence type="ECO:0000313" key="1">
    <source>
        <dbReference type="EMBL" id="GAA1854016.1"/>
    </source>
</evidence>
<protein>
    <recommendedName>
        <fullName evidence="3">GNAT family N-acetyltransferase</fullName>
    </recommendedName>
</protein>